<gene>
    <name evidence="4" type="primary">ssbA_2</name>
    <name evidence="4" type="ORF">OXPF_39590</name>
</gene>
<proteinExistence type="inferred from homology"/>
<dbReference type="PANTHER" id="PTHR10302:SF27">
    <property type="entry name" value="SINGLE-STRANDED DNA-BINDING PROTEIN"/>
    <property type="match status" value="1"/>
</dbReference>
<evidence type="ECO:0000256" key="1">
    <source>
        <dbReference type="ARBA" id="ARBA00023125"/>
    </source>
</evidence>
<name>A0A0P8WVA5_9CLOT</name>
<dbReference type="InterPro" id="IPR000424">
    <property type="entry name" value="Primosome_PriB/ssb"/>
</dbReference>
<evidence type="ECO:0000256" key="2">
    <source>
        <dbReference type="HAMAP-Rule" id="MF_00984"/>
    </source>
</evidence>
<dbReference type="InterPro" id="IPR011344">
    <property type="entry name" value="ssDNA-bd"/>
</dbReference>
<comment type="caution">
    <text evidence="4">The sequence shown here is derived from an EMBL/GenBank/DDBJ whole genome shotgun (WGS) entry which is preliminary data.</text>
</comment>
<dbReference type="STRING" id="36849.OXPF_39590"/>
<dbReference type="RefSeq" id="WP_054876921.1">
    <property type="nucleotide sequence ID" value="NZ_LKET01000068.1"/>
</dbReference>
<dbReference type="AlphaFoldDB" id="A0A0P8WVA5"/>
<dbReference type="PROSITE" id="PS50935">
    <property type="entry name" value="SSB"/>
    <property type="match status" value="1"/>
</dbReference>
<comment type="subunit">
    <text evidence="2">Homotetramer.</text>
</comment>
<keyword evidence="1 2" id="KW-0238">DNA-binding</keyword>
<dbReference type="PIRSF" id="PIRSF002070">
    <property type="entry name" value="SSB"/>
    <property type="match status" value="1"/>
</dbReference>
<reference evidence="4 5" key="1">
    <citation type="submission" date="2015-09" db="EMBL/GenBank/DDBJ databases">
        <title>Genome sequence of Oxobacter pfennigii DSM 3222.</title>
        <authorList>
            <person name="Poehlein A."/>
            <person name="Bengelsdorf F.R."/>
            <person name="Schiel-Bengelsdorf B."/>
            <person name="Duerre P."/>
            <person name="Daniel R."/>
        </authorList>
    </citation>
    <scope>NUCLEOTIDE SEQUENCE [LARGE SCALE GENOMIC DNA]</scope>
    <source>
        <strain evidence="4 5">DSM 3222</strain>
    </source>
</reference>
<dbReference type="GO" id="GO:0009295">
    <property type="term" value="C:nucleoid"/>
    <property type="evidence" value="ECO:0007669"/>
    <property type="project" value="TreeGrafter"/>
</dbReference>
<dbReference type="EMBL" id="LKET01000068">
    <property type="protein sequence ID" value="KPU42180.1"/>
    <property type="molecule type" value="Genomic_DNA"/>
</dbReference>
<evidence type="ECO:0000313" key="4">
    <source>
        <dbReference type="EMBL" id="KPU42180.1"/>
    </source>
</evidence>
<comment type="caution">
    <text evidence="2">Lacks conserved residue(s) required for the propagation of feature annotation.</text>
</comment>
<organism evidence="4 5">
    <name type="scientific">Oxobacter pfennigii</name>
    <dbReference type="NCBI Taxonomy" id="36849"/>
    <lineage>
        <taxon>Bacteria</taxon>
        <taxon>Bacillati</taxon>
        <taxon>Bacillota</taxon>
        <taxon>Clostridia</taxon>
        <taxon>Eubacteriales</taxon>
        <taxon>Clostridiaceae</taxon>
        <taxon>Oxobacter</taxon>
    </lineage>
</organism>
<dbReference type="Proteomes" id="UP000050326">
    <property type="component" value="Unassembled WGS sequence"/>
</dbReference>
<evidence type="ECO:0000313" key="5">
    <source>
        <dbReference type="Proteomes" id="UP000050326"/>
    </source>
</evidence>
<protein>
    <recommendedName>
        <fullName evidence="2 3">Single-stranded DNA-binding protein</fullName>
        <shortName evidence="2">SSB</shortName>
    </recommendedName>
</protein>
<dbReference type="GO" id="GO:0003697">
    <property type="term" value="F:single-stranded DNA binding"/>
    <property type="evidence" value="ECO:0007669"/>
    <property type="project" value="UniProtKB-UniRule"/>
</dbReference>
<dbReference type="Gene3D" id="2.40.50.140">
    <property type="entry name" value="Nucleic acid-binding proteins"/>
    <property type="match status" value="1"/>
</dbReference>
<keyword evidence="5" id="KW-1185">Reference proteome</keyword>
<dbReference type="NCBIfam" id="TIGR00621">
    <property type="entry name" value="ssb"/>
    <property type="match status" value="1"/>
</dbReference>
<dbReference type="PANTHER" id="PTHR10302">
    <property type="entry name" value="SINGLE-STRANDED DNA-BINDING PROTEIN"/>
    <property type="match status" value="1"/>
</dbReference>
<sequence length="132" mass="14774">MNKVFLIGRLTQDPELRFTPSGKAVTRFTLAVNRNFKDSNGEKKADFISIVVWGKLADNVANYLIKGRQAAVSGRIETRSYEDSNRQRRYVTEVVADEVQFLGGGKAENKPTGALEENDFTPVDMSEVDIPF</sequence>
<dbReference type="SUPFAM" id="SSF50249">
    <property type="entry name" value="Nucleic acid-binding proteins"/>
    <property type="match status" value="1"/>
</dbReference>
<evidence type="ECO:0000256" key="3">
    <source>
        <dbReference type="PIRNR" id="PIRNR002070"/>
    </source>
</evidence>
<dbReference type="InterPro" id="IPR012340">
    <property type="entry name" value="NA-bd_OB-fold"/>
</dbReference>
<dbReference type="CDD" id="cd04496">
    <property type="entry name" value="SSB_OBF"/>
    <property type="match status" value="1"/>
</dbReference>
<dbReference type="HAMAP" id="MF_00984">
    <property type="entry name" value="SSB"/>
    <property type="match status" value="1"/>
</dbReference>
<dbReference type="GO" id="GO:0006260">
    <property type="term" value="P:DNA replication"/>
    <property type="evidence" value="ECO:0007669"/>
    <property type="project" value="InterPro"/>
</dbReference>
<accession>A0A0P8WVA5</accession>
<dbReference type="Pfam" id="PF00436">
    <property type="entry name" value="SSB"/>
    <property type="match status" value="1"/>
</dbReference>
<dbReference type="PATRIC" id="fig|36849.3.peg.4190"/>
<dbReference type="OrthoDB" id="9809878at2"/>